<dbReference type="RefSeq" id="WP_206570159.1">
    <property type="nucleotide sequence ID" value="NZ_JAFKCW010000003.1"/>
</dbReference>
<comment type="caution">
    <text evidence="1">The sequence shown here is derived from an EMBL/GenBank/DDBJ whole genome shotgun (WGS) entry which is preliminary data.</text>
</comment>
<proteinExistence type="predicted"/>
<evidence type="ECO:0000313" key="1">
    <source>
        <dbReference type="EMBL" id="MBN7802159.1"/>
    </source>
</evidence>
<organism evidence="1 2">
    <name type="scientific">Algoriphagus aestuariicola</name>
    <dbReference type="NCBI Taxonomy" id="1852016"/>
    <lineage>
        <taxon>Bacteria</taxon>
        <taxon>Pseudomonadati</taxon>
        <taxon>Bacteroidota</taxon>
        <taxon>Cytophagia</taxon>
        <taxon>Cytophagales</taxon>
        <taxon>Cyclobacteriaceae</taxon>
        <taxon>Algoriphagus</taxon>
    </lineage>
</organism>
<accession>A0ABS3BTK8</accession>
<gene>
    <name evidence="1" type="ORF">J0A67_14895</name>
</gene>
<sequence>MKFRLLHLIRPALFAVPFLIFSCGEDEDPVDSEPNLVVVEEQFEVNAAYEDTDLLTLDILQSSGLGTRTQSEADICANTVVEHNEGAKKITIDFGAGCTSPKGVERKGKVILTYSGTNFLQPTTSIVTTFEGYEVNGIKIEGSRTLTNAGFNILTSSLILNVKIENGKLTWPDNSFAIYTSTQSRVLTLGSAGYQISITGTSSGKSREGVDYTALVTDPLIVDQECVRTGVFIPSAGKLDFVVQGITITADLGSGTCDKTVTVSYPGGSRELTMD</sequence>
<reference evidence="1 2" key="1">
    <citation type="submission" date="2021-03" db="EMBL/GenBank/DDBJ databases">
        <title>novel species isolated from a fishpond in China.</title>
        <authorList>
            <person name="Lu H."/>
            <person name="Cai Z."/>
        </authorList>
    </citation>
    <scope>NUCLEOTIDE SEQUENCE [LARGE SCALE GENOMIC DNA]</scope>
    <source>
        <strain evidence="1 2">JCM 31546</strain>
    </source>
</reference>
<evidence type="ECO:0008006" key="3">
    <source>
        <dbReference type="Google" id="ProtNLM"/>
    </source>
</evidence>
<dbReference type="PROSITE" id="PS51257">
    <property type="entry name" value="PROKAR_LIPOPROTEIN"/>
    <property type="match status" value="1"/>
</dbReference>
<keyword evidence="2" id="KW-1185">Reference proteome</keyword>
<protein>
    <recommendedName>
        <fullName evidence="3">Lipoprotein</fullName>
    </recommendedName>
</protein>
<dbReference type="Proteomes" id="UP000664698">
    <property type="component" value="Unassembled WGS sequence"/>
</dbReference>
<name>A0ABS3BTK8_9BACT</name>
<evidence type="ECO:0000313" key="2">
    <source>
        <dbReference type="Proteomes" id="UP000664698"/>
    </source>
</evidence>
<dbReference type="EMBL" id="JAFKCW010000003">
    <property type="protein sequence ID" value="MBN7802159.1"/>
    <property type="molecule type" value="Genomic_DNA"/>
</dbReference>